<protein>
    <recommendedName>
        <fullName evidence="4">Cytochrome c family protein</fullName>
    </recommendedName>
</protein>
<keyword evidence="3" id="KW-1185">Reference proteome</keyword>
<feature type="signal peptide" evidence="1">
    <location>
        <begin position="1"/>
        <end position="19"/>
    </location>
</feature>
<reference evidence="3" key="1">
    <citation type="journal article" date="2022" name="Int. J. Syst. Evol. Microbiol.">
        <title>Anaeromyxobacter oryzae sp. nov., Anaeromyxobacter diazotrophicus sp. nov. and Anaeromyxobacter paludicola sp. nov., isolated from paddy soils.</title>
        <authorList>
            <person name="Itoh H."/>
            <person name="Xu Z."/>
            <person name="Mise K."/>
            <person name="Masuda Y."/>
            <person name="Ushijima N."/>
            <person name="Hayakawa C."/>
            <person name="Shiratori Y."/>
            <person name="Senoo K."/>
        </authorList>
    </citation>
    <scope>NUCLEOTIDE SEQUENCE [LARGE SCALE GENOMIC DNA]</scope>
    <source>
        <strain evidence="3">Red630</strain>
    </source>
</reference>
<proteinExistence type="predicted"/>
<sequence>MLPLSPTLLALLAAATSAASDQRALSAGCLLFTRQPDAPAEQCMSCHAGGGASTTLHSTHPVDLDYEAARLRGGFSAPLRPADEVRRQGVSLPDGRLRCSTCHASSSDWNHHLALPPNSHPRPAVHLRDPTTWGGTPGRMGAAAQALEAEARRTKDATPTPLCKVCHAFD</sequence>
<evidence type="ECO:0008006" key="4">
    <source>
        <dbReference type="Google" id="ProtNLM"/>
    </source>
</evidence>
<evidence type="ECO:0000313" key="2">
    <source>
        <dbReference type="EMBL" id="BDG09238.1"/>
    </source>
</evidence>
<gene>
    <name evidence="2" type="ORF">AMPC_23510</name>
</gene>
<dbReference type="RefSeq" id="WP_248341028.1">
    <property type="nucleotide sequence ID" value="NZ_AP025592.1"/>
</dbReference>
<dbReference type="InterPro" id="IPR036280">
    <property type="entry name" value="Multihaem_cyt_sf"/>
</dbReference>
<dbReference type="EMBL" id="AP025592">
    <property type="protein sequence ID" value="BDG09238.1"/>
    <property type="molecule type" value="Genomic_DNA"/>
</dbReference>
<name>A0ABM7XBM1_9BACT</name>
<dbReference type="SUPFAM" id="SSF48695">
    <property type="entry name" value="Multiheme cytochromes"/>
    <property type="match status" value="1"/>
</dbReference>
<dbReference type="Proteomes" id="UP001162734">
    <property type="component" value="Chromosome"/>
</dbReference>
<accession>A0ABM7XBM1</accession>
<keyword evidence="1" id="KW-0732">Signal</keyword>
<evidence type="ECO:0000313" key="3">
    <source>
        <dbReference type="Proteomes" id="UP001162734"/>
    </source>
</evidence>
<organism evidence="2 3">
    <name type="scientific">Anaeromyxobacter paludicola</name>
    <dbReference type="NCBI Taxonomy" id="2918171"/>
    <lineage>
        <taxon>Bacteria</taxon>
        <taxon>Pseudomonadati</taxon>
        <taxon>Myxococcota</taxon>
        <taxon>Myxococcia</taxon>
        <taxon>Myxococcales</taxon>
        <taxon>Cystobacterineae</taxon>
        <taxon>Anaeromyxobacteraceae</taxon>
        <taxon>Anaeromyxobacter</taxon>
    </lineage>
</organism>
<evidence type="ECO:0000256" key="1">
    <source>
        <dbReference type="SAM" id="SignalP"/>
    </source>
</evidence>
<feature type="chain" id="PRO_5045074936" description="Cytochrome c family protein" evidence="1">
    <location>
        <begin position="20"/>
        <end position="170"/>
    </location>
</feature>